<dbReference type="InterPro" id="IPR025574">
    <property type="entry name" value="Nucleoporin_FG_rpt"/>
</dbReference>
<accession>A0A1E7FT46</accession>
<feature type="compositionally biased region" description="Low complexity" evidence="1">
    <location>
        <begin position="677"/>
        <end position="699"/>
    </location>
</feature>
<dbReference type="GO" id="GO:0005543">
    <property type="term" value="F:phospholipid binding"/>
    <property type="evidence" value="ECO:0007669"/>
    <property type="project" value="TreeGrafter"/>
</dbReference>
<evidence type="ECO:0000313" key="2">
    <source>
        <dbReference type="EMBL" id="OEU21316.1"/>
    </source>
</evidence>
<name>A0A1E7FT46_9STRA</name>
<feature type="compositionally biased region" description="Basic residues" evidence="1">
    <location>
        <begin position="700"/>
        <end position="710"/>
    </location>
</feature>
<dbReference type="PANTHER" id="PTHR12084">
    <property type="entry name" value="NUCLEAR PORE GLYCOPROTEIN P62-RELATED"/>
    <property type="match status" value="1"/>
</dbReference>
<reference evidence="2 3" key="1">
    <citation type="submission" date="2016-09" db="EMBL/GenBank/DDBJ databases">
        <title>Extensive genetic diversity and differential bi-allelic expression allows diatom success in the polar Southern Ocean.</title>
        <authorList>
            <consortium name="DOE Joint Genome Institute"/>
            <person name="Mock T."/>
            <person name="Otillar R.P."/>
            <person name="Strauss J."/>
            <person name="Dupont C."/>
            <person name="Frickenhaus S."/>
            <person name="Maumus F."/>
            <person name="Mcmullan M."/>
            <person name="Sanges R."/>
            <person name="Schmutz J."/>
            <person name="Toseland A."/>
            <person name="Valas R."/>
            <person name="Veluchamy A."/>
            <person name="Ward B.J."/>
            <person name="Allen A."/>
            <person name="Barry K."/>
            <person name="Falciatore A."/>
            <person name="Ferrante M."/>
            <person name="Fortunato A.E."/>
            <person name="Gloeckner G."/>
            <person name="Gruber A."/>
            <person name="Hipkin R."/>
            <person name="Janech M."/>
            <person name="Kroth P."/>
            <person name="Leese F."/>
            <person name="Lindquist E."/>
            <person name="Lyon B.R."/>
            <person name="Martin J."/>
            <person name="Mayer C."/>
            <person name="Parker M."/>
            <person name="Quesneville H."/>
            <person name="Raymond J."/>
            <person name="Uhlig C."/>
            <person name="Valentin K.U."/>
            <person name="Worden A.Z."/>
            <person name="Armbrust E.V."/>
            <person name="Bowler C."/>
            <person name="Green B."/>
            <person name="Moulton V."/>
            <person name="Van Oosterhout C."/>
            <person name="Grigoriev I."/>
        </authorList>
    </citation>
    <scope>NUCLEOTIDE SEQUENCE [LARGE SCALE GENOMIC DNA]</scope>
    <source>
        <strain evidence="2 3">CCMP1102</strain>
    </source>
</reference>
<dbReference type="Pfam" id="PF13634">
    <property type="entry name" value="Nucleoporin_FG"/>
    <property type="match status" value="3"/>
</dbReference>
<evidence type="ECO:0000313" key="3">
    <source>
        <dbReference type="Proteomes" id="UP000095751"/>
    </source>
</evidence>
<dbReference type="InParanoid" id="A0A1E7FT46"/>
<gene>
    <name evidence="2" type="ORF">FRACYDRAFT_234942</name>
</gene>
<protein>
    <recommendedName>
        <fullName evidence="4">Nucleoporin Nup54 alpha-helical domain-containing protein</fullName>
    </recommendedName>
</protein>
<dbReference type="AlphaFoldDB" id="A0A1E7FT46"/>
<dbReference type="OrthoDB" id="47966at2759"/>
<organism evidence="2 3">
    <name type="scientific">Fragilariopsis cylindrus CCMP1102</name>
    <dbReference type="NCBI Taxonomy" id="635003"/>
    <lineage>
        <taxon>Eukaryota</taxon>
        <taxon>Sar</taxon>
        <taxon>Stramenopiles</taxon>
        <taxon>Ochrophyta</taxon>
        <taxon>Bacillariophyta</taxon>
        <taxon>Bacillariophyceae</taxon>
        <taxon>Bacillariophycidae</taxon>
        <taxon>Bacillariales</taxon>
        <taxon>Bacillariaceae</taxon>
        <taxon>Fragilariopsis</taxon>
    </lineage>
</organism>
<sequence>MANSKLVKNENNTILKLTITSNNSDNNTSRLTQNPTLFFMPAKRRGAISFSSTSANTPAPAPGGFSFASSSSSSSATPAPAFGAAAPAPAQGGAFGGPAAPVGFGAPPSTNTGFGAAPATAFGAAPTAPATGGGLFGAAPATGGFGAAPPATGGLFGAAPAAPATGGFGAAPAPVTGGLFGGTPAPSGGAFGAAPAPAPSAFGGFGAAPAPAPSAFGATGGFGGNSFGATQPQAVAPQPSANLAGFMSYSSLPSDQKNSVDSVYQTIMNHKRTILAVSTMAPKLLDASIQQADEAAGQKGEVGLKVTVQRLSGQVRQVEQQMKSLHDSIMHTRKNYETTTTQAICNAKWPTEFVAQRVGITLSNNEGNNRTATTPSSKEREFDRQLKALLDSEMIHTDQVSRMPSPYLWKTLEEMEERSRLLEGKLEHLKSCLEISKEVSTEEFDIVAVVRLQEQTIWKVAADLTNVHTKIDQLRQLYNIHERGTNVLEAARLEEVIHRQQLDQQLKSMMVKNLPTTLPAAQGGAFSAAGAPATGGGLFGSTTPNMAAPATGGLFGKSPTPATGLFGAAPAPVGGGLFGAAPAPSTAFGSPAPIAGGGLFGAAPAAPAPTGGGLFGAAPAAPAPAGGGLFGSAPAAPATGGFGAAPAPVGGGLFGAAPAAPATGGFGAAPAPVTGGLFGGTPAPSGGAFGAAPAAATPKSKSRRSTTRRR</sequence>
<evidence type="ECO:0000256" key="1">
    <source>
        <dbReference type="SAM" id="MobiDB-lite"/>
    </source>
</evidence>
<dbReference type="GO" id="GO:0044613">
    <property type="term" value="C:nuclear pore central transport channel"/>
    <property type="evidence" value="ECO:0007669"/>
    <property type="project" value="TreeGrafter"/>
</dbReference>
<dbReference type="GO" id="GO:0006405">
    <property type="term" value="P:RNA export from nucleus"/>
    <property type="evidence" value="ECO:0007669"/>
    <property type="project" value="TreeGrafter"/>
</dbReference>
<dbReference type="GO" id="GO:0006606">
    <property type="term" value="P:protein import into nucleus"/>
    <property type="evidence" value="ECO:0007669"/>
    <property type="project" value="TreeGrafter"/>
</dbReference>
<proteinExistence type="predicted"/>
<dbReference type="InterPro" id="IPR026010">
    <property type="entry name" value="NSP1/NUP62"/>
</dbReference>
<evidence type="ECO:0008006" key="4">
    <source>
        <dbReference type="Google" id="ProtNLM"/>
    </source>
</evidence>
<dbReference type="GO" id="GO:0017056">
    <property type="term" value="F:structural constituent of nuclear pore"/>
    <property type="evidence" value="ECO:0007669"/>
    <property type="project" value="InterPro"/>
</dbReference>
<dbReference type="PANTHER" id="PTHR12084:SF0">
    <property type="entry name" value="NUCLEAR PORE GLYCOPROTEIN P62"/>
    <property type="match status" value="1"/>
</dbReference>
<feature type="region of interest" description="Disordered" evidence="1">
    <location>
        <begin position="677"/>
        <end position="710"/>
    </location>
</feature>
<dbReference type="Gene3D" id="6.10.140.1350">
    <property type="match status" value="1"/>
</dbReference>
<dbReference type="Proteomes" id="UP000095751">
    <property type="component" value="Unassembled WGS sequence"/>
</dbReference>
<keyword evidence="3" id="KW-1185">Reference proteome</keyword>
<dbReference type="EMBL" id="KV784354">
    <property type="protein sequence ID" value="OEU21316.1"/>
    <property type="molecule type" value="Genomic_DNA"/>
</dbReference>
<dbReference type="KEGG" id="fcy:FRACYDRAFT_234942"/>